<keyword evidence="2" id="KW-1185">Reference proteome</keyword>
<dbReference type="EMBL" id="LK034486">
    <property type="protein sequence ID" value="CDY64574.1"/>
    <property type="molecule type" value="Genomic_DNA"/>
</dbReference>
<sequence length="74" mass="8293">MVLWYNLLFGEQQGKVLVSNIPHGGIISCCCERISSQSSSSRLFPDSTPIFDSIPSLPPSIKGISIRRKHRHRL</sequence>
<dbReference type="AlphaFoldDB" id="A0A078JD53"/>
<name>A0A078JD53_BRANA</name>
<organism evidence="1 2">
    <name type="scientific">Brassica napus</name>
    <name type="common">Rape</name>
    <dbReference type="NCBI Taxonomy" id="3708"/>
    <lineage>
        <taxon>Eukaryota</taxon>
        <taxon>Viridiplantae</taxon>
        <taxon>Streptophyta</taxon>
        <taxon>Embryophyta</taxon>
        <taxon>Tracheophyta</taxon>
        <taxon>Spermatophyta</taxon>
        <taxon>Magnoliopsida</taxon>
        <taxon>eudicotyledons</taxon>
        <taxon>Gunneridae</taxon>
        <taxon>Pentapetalae</taxon>
        <taxon>rosids</taxon>
        <taxon>malvids</taxon>
        <taxon>Brassicales</taxon>
        <taxon>Brassicaceae</taxon>
        <taxon>Brassiceae</taxon>
        <taxon>Brassica</taxon>
    </lineage>
</organism>
<reference evidence="1 2" key="1">
    <citation type="journal article" date="2014" name="Science">
        <title>Plant genetics. Early allopolyploid evolution in the post-Neolithic Brassica napus oilseed genome.</title>
        <authorList>
            <person name="Chalhoub B."/>
            <person name="Denoeud F."/>
            <person name="Liu S."/>
            <person name="Parkin I.A."/>
            <person name="Tang H."/>
            <person name="Wang X."/>
            <person name="Chiquet J."/>
            <person name="Belcram H."/>
            <person name="Tong C."/>
            <person name="Samans B."/>
            <person name="Correa M."/>
            <person name="Da Silva C."/>
            <person name="Just J."/>
            <person name="Falentin C."/>
            <person name="Koh C.S."/>
            <person name="Le Clainche I."/>
            <person name="Bernard M."/>
            <person name="Bento P."/>
            <person name="Noel B."/>
            <person name="Labadie K."/>
            <person name="Alberti A."/>
            <person name="Charles M."/>
            <person name="Arnaud D."/>
            <person name="Guo H."/>
            <person name="Daviaud C."/>
            <person name="Alamery S."/>
            <person name="Jabbari K."/>
            <person name="Zhao M."/>
            <person name="Edger P.P."/>
            <person name="Chelaifa H."/>
            <person name="Tack D."/>
            <person name="Lassalle G."/>
            <person name="Mestiri I."/>
            <person name="Schnel N."/>
            <person name="Le Paslier M.C."/>
            <person name="Fan G."/>
            <person name="Renault V."/>
            <person name="Bayer P.E."/>
            <person name="Golicz A.A."/>
            <person name="Manoli S."/>
            <person name="Lee T.H."/>
            <person name="Thi V.H."/>
            <person name="Chalabi S."/>
            <person name="Hu Q."/>
            <person name="Fan C."/>
            <person name="Tollenaere R."/>
            <person name="Lu Y."/>
            <person name="Battail C."/>
            <person name="Shen J."/>
            <person name="Sidebottom C.H."/>
            <person name="Wang X."/>
            <person name="Canaguier A."/>
            <person name="Chauveau A."/>
            <person name="Berard A."/>
            <person name="Deniot G."/>
            <person name="Guan M."/>
            <person name="Liu Z."/>
            <person name="Sun F."/>
            <person name="Lim Y.P."/>
            <person name="Lyons E."/>
            <person name="Town C.D."/>
            <person name="Bancroft I."/>
            <person name="Wang X."/>
            <person name="Meng J."/>
            <person name="Ma J."/>
            <person name="Pires J.C."/>
            <person name="King G.J."/>
            <person name="Brunel D."/>
            <person name="Delourme R."/>
            <person name="Renard M."/>
            <person name="Aury J.M."/>
            <person name="Adams K.L."/>
            <person name="Batley J."/>
            <person name="Snowdon R.J."/>
            <person name="Tost J."/>
            <person name="Edwards D."/>
            <person name="Zhou Y."/>
            <person name="Hua W."/>
            <person name="Sharpe A.G."/>
            <person name="Paterson A.H."/>
            <person name="Guan C."/>
            <person name="Wincker P."/>
        </authorList>
    </citation>
    <scope>NUCLEOTIDE SEQUENCE [LARGE SCALE GENOMIC DNA]</scope>
    <source>
        <strain evidence="2">cv. Darmor-bzh</strain>
    </source>
</reference>
<gene>
    <name evidence="1" type="primary">BnaCnng44100D</name>
    <name evidence="1" type="ORF">GSBRNA2T00042360001</name>
</gene>
<accession>A0A078JD53</accession>
<dbReference type="PaxDb" id="3708-A0A078JD53"/>
<proteinExistence type="predicted"/>
<evidence type="ECO:0000313" key="1">
    <source>
        <dbReference type="EMBL" id="CDY64574.1"/>
    </source>
</evidence>
<dbReference type="Gramene" id="CDY64574">
    <property type="protein sequence ID" value="CDY64574"/>
    <property type="gene ID" value="GSBRNA2T00042360001"/>
</dbReference>
<protein>
    <submittedName>
        <fullName evidence="1">BnaCnng44100D protein</fullName>
    </submittedName>
</protein>
<dbReference type="Proteomes" id="UP000028999">
    <property type="component" value="Unassembled WGS sequence"/>
</dbReference>
<evidence type="ECO:0000313" key="2">
    <source>
        <dbReference type="Proteomes" id="UP000028999"/>
    </source>
</evidence>